<accession>A0A853AWV8</accession>
<proteinExistence type="predicted"/>
<protein>
    <submittedName>
        <fullName evidence="1">Nitrogen fixation-related uncharacterized protein</fullName>
    </submittedName>
</protein>
<name>A0A853AWV8_9PSEU</name>
<dbReference type="AlphaFoldDB" id="A0A853AWV8"/>
<sequence>MAALILVFLLIALVVWGLNRNHRRQAPPRLSGSFDIEDRDAARVLAETVRPAAEPEAPSRTIRHYALRVI</sequence>
<gene>
    <name evidence="1" type="ORF">HNR02_000546</name>
</gene>
<evidence type="ECO:0000313" key="1">
    <source>
        <dbReference type="EMBL" id="NYI87223.1"/>
    </source>
</evidence>
<dbReference type="EMBL" id="JACCFK010000001">
    <property type="protein sequence ID" value="NYI87223.1"/>
    <property type="molecule type" value="Genomic_DNA"/>
</dbReference>
<dbReference type="RefSeq" id="WP_179771648.1">
    <property type="nucleotide sequence ID" value="NZ_JACCFK010000001.1"/>
</dbReference>
<evidence type="ECO:0000313" key="2">
    <source>
        <dbReference type="Proteomes" id="UP000549616"/>
    </source>
</evidence>
<keyword evidence="2" id="KW-1185">Reference proteome</keyword>
<reference evidence="1 2" key="1">
    <citation type="submission" date="2020-07" db="EMBL/GenBank/DDBJ databases">
        <title>Sequencing the genomes of 1000 actinobacteria strains.</title>
        <authorList>
            <person name="Klenk H.-P."/>
        </authorList>
    </citation>
    <scope>NUCLEOTIDE SEQUENCE [LARGE SCALE GENOMIC DNA]</scope>
    <source>
        <strain evidence="1 2">DSM 104006</strain>
    </source>
</reference>
<organism evidence="1 2">
    <name type="scientific">Amycolatopsis endophytica</name>
    <dbReference type="NCBI Taxonomy" id="860233"/>
    <lineage>
        <taxon>Bacteria</taxon>
        <taxon>Bacillati</taxon>
        <taxon>Actinomycetota</taxon>
        <taxon>Actinomycetes</taxon>
        <taxon>Pseudonocardiales</taxon>
        <taxon>Pseudonocardiaceae</taxon>
        <taxon>Amycolatopsis</taxon>
    </lineage>
</organism>
<dbReference type="Proteomes" id="UP000549616">
    <property type="component" value="Unassembled WGS sequence"/>
</dbReference>
<comment type="caution">
    <text evidence="1">The sequence shown here is derived from an EMBL/GenBank/DDBJ whole genome shotgun (WGS) entry which is preliminary data.</text>
</comment>